<evidence type="ECO:0000313" key="9">
    <source>
        <dbReference type="EMBL" id="QJA02842.1"/>
    </source>
</evidence>
<dbReference type="SMART" id="SM00849">
    <property type="entry name" value="Lactamase_B"/>
    <property type="match status" value="1"/>
</dbReference>
<dbReference type="CDD" id="cd06262">
    <property type="entry name" value="metallo-hydrolase-like_MBL-fold"/>
    <property type="match status" value="1"/>
</dbReference>
<comment type="cofactor">
    <cofactor evidence="1">
        <name>Zn(2+)</name>
        <dbReference type="ChEBI" id="CHEBI:29105"/>
    </cofactor>
</comment>
<evidence type="ECO:0000256" key="2">
    <source>
        <dbReference type="ARBA" id="ARBA00022723"/>
    </source>
</evidence>
<proteinExistence type="predicted"/>
<dbReference type="RefSeq" id="WP_002609075.1">
    <property type="nucleotide sequence ID" value="NZ_AP025565.1"/>
</dbReference>
<reference evidence="7" key="4">
    <citation type="journal article" date="2022" name="Clin. Infect. Dis.">
        <title>Association between Clostridium innocuum and antibiotic-associated diarrhea in adults and children: A cross-sectional study and comparative genomics analysis.</title>
        <authorList>
            <person name="Cherny K.E."/>
            <person name="Muscat E.B."/>
            <person name="Balaji A."/>
            <person name="Mukherjee J."/>
            <person name="Ozer E.A."/>
            <person name="Angarone M.P."/>
            <person name="Hauser A.R."/>
            <person name="Sichel J.S."/>
            <person name="Amponsah E."/>
            <person name="Kociolek L.K."/>
        </authorList>
    </citation>
    <scope>NUCLEOTIDE SEQUENCE</scope>
    <source>
        <strain evidence="7">NU1-AC-029v</strain>
    </source>
</reference>
<dbReference type="EMBL" id="CP048838">
    <property type="protein sequence ID" value="QJA02842.1"/>
    <property type="molecule type" value="Genomic_DNA"/>
</dbReference>
<evidence type="ECO:0000313" key="11">
    <source>
        <dbReference type="Proteomes" id="UP000503330"/>
    </source>
</evidence>
<evidence type="ECO:0000313" key="8">
    <source>
        <dbReference type="EMBL" id="MZH57817.1"/>
    </source>
</evidence>
<dbReference type="Proteomes" id="UP000604383">
    <property type="component" value="Unassembled WGS sequence"/>
</dbReference>
<dbReference type="GO" id="GO:0016787">
    <property type="term" value="F:hydrolase activity"/>
    <property type="evidence" value="ECO:0007669"/>
    <property type="project" value="UniProtKB-KW"/>
</dbReference>
<reference evidence="8" key="2">
    <citation type="journal article" date="2019" name="Nat. Med.">
        <title>A library of human gut bacterial isolates paired with longitudinal multiomics data enables mechanistic microbiome research.</title>
        <authorList>
            <person name="Poyet M."/>
            <person name="Groussin M."/>
            <person name="Gibbons S.M."/>
            <person name="Avila-Pacheco J."/>
            <person name="Jiang X."/>
            <person name="Kearney S.M."/>
            <person name="Perrotta A.R."/>
            <person name="Berdy B."/>
            <person name="Zhao S."/>
            <person name="Lieberman T.D."/>
            <person name="Swanson P.K."/>
            <person name="Smith M."/>
            <person name="Roesemann S."/>
            <person name="Alexander J.E."/>
            <person name="Rich S.A."/>
            <person name="Livny J."/>
            <person name="Vlamakis H."/>
            <person name="Clish C."/>
            <person name="Bullock K."/>
            <person name="Deik A."/>
            <person name="Scott J."/>
            <person name="Pierce K.A."/>
            <person name="Xavier R.J."/>
            <person name="Alm E.J."/>
        </authorList>
    </citation>
    <scope>NUCLEOTIDE SEQUENCE</scope>
    <source>
        <strain evidence="8">BIOML-A12</strain>
    </source>
</reference>
<evidence type="ECO:0000259" key="5">
    <source>
        <dbReference type="SMART" id="SM00849"/>
    </source>
</evidence>
<gene>
    <name evidence="6" type="ORF">CIAN88_07045</name>
    <name evidence="9" type="ORF">G4D54_10510</name>
    <name evidence="8" type="ORF">GT664_19175</name>
    <name evidence="7" type="ORF">MKC95_09905</name>
</gene>
<dbReference type="InterPro" id="IPR001279">
    <property type="entry name" value="Metallo-B-lactamas"/>
</dbReference>
<organism evidence="6 10">
    <name type="scientific">Clostridium innocuum</name>
    <dbReference type="NCBI Taxonomy" id="1522"/>
    <lineage>
        <taxon>Bacteria</taxon>
        <taxon>Bacillati</taxon>
        <taxon>Bacillota</taxon>
        <taxon>Clostridia</taxon>
        <taxon>Eubacteriales</taxon>
        <taxon>Clostridiaceae</taxon>
        <taxon>Clostridium</taxon>
    </lineage>
</organism>
<dbReference type="Gene3D" id="3.60.15.10">
    <property type="entry name" value="Ribonuclease Z/Hydroxyacylglutathione hydrolase-like"/>
    <property type="match status" value="1"/>
</dbReference>
<accession>A0A099IA91</accession>
<evidence type="ECO:0000313" key="10">
    <source>
        <dbReference type="Proteomes" id="UP000030008"/>
    </source>
</evidence>
<name>A0A099IA91_CLOIN</name>
<feature type="domain" description="Metallo-beta-lactamase" evidence="5">
    <location>
        <begin position="13"/>
        <end position="185"/>
    </location>
</feature>
<dbReference type="SUPFAM" id="SSF56281">
    <property type="entry name" value="Metallo-hydrolase/oxidoreductase"/>
    <property type="match status" value="1"/>
</dbReference>
<reference evidence="6 10" key="1">
    <citation type="submission" date="2014-08" db="EMBL/GenBank/DDBJ databases">
        <title>Clostridium innocuum, an unnegligible vancomycin-resistant pathogen causing extra-intestinal infections.</title>
        <authorList>
            <person name="Feng Y."/>
            <person name="Chiu C.-H."/>
        </authorList>
    </citation>
    <scope>NUCLEOTIDE SEQUENCE [LARGE SCALE GENOMIC DNA]</scope>
    <source>
        <strain evidence="6 10">AN88</strain>
    </source>
</reference>
<dbReference type="EMBL" id="JAKTMA010000015">
    <property type="protein sequence ID" value="MCR0233078.1"/>
    <property type="molecule type" value="Genomic_DNA"/>
</dbReference>
<evidence type="ECO:0000313" key="7">
    <source>
        <dbReference type="EMBL" id="MCR0233078.1"/>
    </source>
</evidence>
<dbReference type="EMBL" id="WWTN01000044">
    <property type="protein sequence ID" value="MZH57817.1"/>
    <property type="molecule type" value="Genomic_DNA"/>
</dbReference>
<dbReference type="GeneID" id="61925973"/>
<keyword evidence="4" id="KW-0862">Zinc</keyword>
<dbReference type="EMBL" id="JQIF01000032">
    <property type="protein sequence ID" value="KGJ53818.1"/>
    <property type="molecule type" value="Genomic_DNA"/>
</dbReference>
<dbReference type="Proteomes" id="UP001203972">
    <property type="component" value="Unassembled WGS sequence"/>
</dbReference>
<dbReference type="GO" id="GO:0046872">
    <property type="term" value="F:metal ion binding"/>
    <property type="evidence" value="ECO:0007669"/>
    <property type="project" value="UniProtKB-KW"/>
</dbReference>
<sequence length="203" mass="22666">MKKMDTFVLGMVQVNTYLLWEENHVLIVDPGSKSHKLQETIDSQNGVVDAIVLTHGHFDHIAGVDALVKKYHCPVYINELDMAMLQDPMLNFSYQAPVVVNSPVTKLKPGKNSIGAFTLQAIDAPGHSEGSTMLLWDDNLICGDVIFQGSIGRTDLPTGSNTKMMQTLRMIRETLPSKLKVYPGHGPDTTLDMEFRYNPYLQF</sequence>
<evidence type="ECO:0000256" key="4">
    <source>
        <dbReference type="ARBA" id="ARBA00022833"/>
    </source>
</evidence>
<dbReference type="InterPro" id="IPR051453">
    <property type="entry name" value="MBL_Glyoxalase_II"/>
</dbReference>
<dbReference type="Pfam" id="PF00753">
    <property type="entry name" value="Lactamase_B"/>
    <property type="match status" value="1"/>
</dbReference>
<dbReference type="Proteomes" id="UP000503330">
    <property type="component" value="Chromosome"/>
</dbReference>
<dbReference type="Proteomes" id="UP000030008">
    <property type="component" value="Unassembled WGS sequence"/>
</dbReference>
<keyword evidence="2" id="KW-0479">Metal-binding</keyword>
<reference evidence="9 11" key="3">
    <citation type="submission" date="2020-02" db="EMBL/GenBank/DDBJ databases">
        <authorList>
            <person name="Kociolek L.K."/>
            <person name="Ozer E.A."/>
        </authorList>
    </citation>
    <scope>NUCLEOTIDE SEQUENCE [LARGE SCALE GENOMIC DNA]</scope>
    <source>
        <strain evidence="9 11">ATCC 14501</strain>
    </source>
</reference>
<dbReference type="PANTHER" id="PTHR46233">
    <property type="entry name" value="HYDROXYACYLGLUTATHIONE HYDROLASE GLOC"/>
    <property type="match status" value="1"/>
</dbReference>
<dbReference type="PANTHER" id="PTHR46233:SF3">
    <property type="entry name" value="HYDROXYACYLGLUTATHIONE HYDROLASE GLOC"/>
    <property type="match status" value="1"/>
</dbReference>
<evidence type="ECO:0000313" key="6">
    <source>
        <dbReference type="EMBL" id="KGJ53818.1"/>
    </source>
</evidence>
<dbReference type="AlphaFoldDB" id="A0A099IA91"/>
<evidence type="ECO:0000256" key="3">
    <source>
        <dbReference type="ARBA" id="ARBA00022801"/>
    </source>
</evidence>
<evidence type="ECO:0000256" key="1">
    <source>
        <dbReference type="ARBA" id="ARBA00001947"/>
    </source>
</evidence>
<dbReference type="InterPro" id="IPR036866">
    <property type="entry name" value="RibonucZ/Hydroxyglut_hydro"/>
</dbReference>
<protein>
    <submittedName>
        <fullName evidence="7">MBL fold metallo-hydrolase</fullName>
    </submittedName>
    <submittedName>
        <fullName evidence="6">Metallo-beta-lactamase</fullName>
    </submittedName>
</protein>
<keyword evidence="3" id="KW-0378">Hydrolase</keyword>